<accession>A0A1I3UYX0</accession>
<feature type="coiled-coil region" evidence="1">
    <location>
        <begin position="704"/>
        <end position="752"/>
    </location>
</feature>
<dbReference type="RefSeq" id="WP_091704560.1">
    <property type="nucleotide sequence ID" value="NZ_BMYN01000001.1"/>
</dbReference>
<dbReference type="SUPFAM" id="SSF52540">
    <property type="entry name" value="P-loop containing nucleoside triphosphate hydrolases"/>
    <property type="match status" value="1"/>
</dbReference>
<dbReference type="Gene3D" id="3.40.50.300">
    <property type="entry name" value="P-loop containing nucleotide triphosphate hydrolases"/>
    <property type="match status" value="1"/>
</dbReference>
<organism evidence="2 3">
    <name type="scientific">Marinobacter persicus</name>
    <dbReference type="NCBI Taxonomy" id="930118"/>
    <lineage>
        <taxon>Bacteria</taxon>
        <taxon>Pseudomonadati</taxon>
        <taxon>Pseudomonadota</taxon>
        <taxon>Gammaproteobacteria</taxon>
        <taxon>Pseudomonadales</taxon>
        <taxon>Marinobacteraceae</taxon>
        <taxon>Marinobacter</taxon>
    </lineage>
</organism>
<evidence type="ECO:0000313" key="3">
    <source>
        <dbReference type="Proteomes" id="UP000199445"/>
    </source>
</evidence>
<dbReference type="PANTHER" id="PTHR32182:SF0">
    <property type="entry name" value="DNA REPLICATION AND REPAIR PROTEIN RECF"/>
    <property type="match status" value="1"/>
</dbReference>
<evidence type="ECO:0000256" key="1">
    <source>
        <dbReference type="SAM" id="Coils"/>
    </source>
</evidence>
<dbReference type="InterPro" id="IPR027417">
    <property type="entry name" value="P-loop_NTPase"/>
</dbReference>
<dbReference type="Pfam" id="PF13555">
    <property type="entry name" value="AAA_29"/>
    <property type="match status" value="1"/>
</dbReference>
<feature type="coiled-coil region" evidence="1">
    <location>
        <begin position="273"/>
        <end position="359"/>
    </location>
</feature>
<name>A0A1I3UYX0_9GAMM</name>
<evidence type="ECO:0000313" key="2">
    <source>
        <dbReference type="EMBL" id="SFJ88624.1"/>
    </source>
</evidence>
<protein>
    <submittedName>
        <fullName evidence="2">Uncharacterized protein YPO0396</fullName>
    </submittedName>
</protein>
<dbReference type="PANTHER" id="PTHR32182">
    <property type="entry name" value="DNA REPLICATION AND REPAIR PROTEIN RECF"/>
    <property type="match status" value="1"/>
</dbReference>
<reference evidence="2 3" key="1">
    <citation type="submission" date="2016-10" db="EMBL/GenBank/DDBJ databases">
        <authorList>
            <person name="de Groot N.N."/>
        </authorList>
    </citation>
    <scope>NUCLEOTIDE SEQUENCE [LARGE SCALE GENOMIC DNA]</scope>
    <source>
        <strain evidence="2 3">IBRC-M 10445</strain>
    </source>
</reference>
<dbReference type="EMBL" id="FOSC01000007">
    <property type="protein sequence ID" value="SFJ88624.1"/>
    <property type="molecule type" value="Genomic_DNA"/>
</dbReference>
<feature type="coiled-coil region" evidence="1">
    <location>
        <begin position="636"/>
        <end position="670"/>
    </location>
</feature>
<dbReference type="OrthoDB" id="174137at2"/>
<keyword evidence="3" id="KW-1185">Reference proteome</keyword>
<dbReference type="AlphaFoldDB" id="A0A1I3UYX0"/>
<dbReference type="GO" id="GO:0006302">
    <property type="term" value="P:double-strand break repair"/>
    <property type="evidence" value="ECO:0007669"/>
    <property type="project" value="TreeGrafter"/>
</dbReference>
<gene>
    <name evidence="2" type="ORF">SAMN05216429_10755</name>
</gene>
<dbReference type="GO" id="GO:0000731">
    <property type="term" value="P:DNA synthesis involved in DNA repair"/>
    <property type="evidence" value="ECO:0007669"/>
    <property type="project" value="TreeGrafter"/>
</dbReference>
<dbReference type="Proteomes" id="UP000199445">
    <property type="component" value="Unassembled WGS sequence"/>
</dbReference>
<sequence>MKQLKRISLVQFYLHEAVDIEVAGATAFLGPNGSGKSSTLDAIQIAMLGGNQQYTRFNTQSVSTKQRRSLAGYCLGMLRNPEKDSEVIGRARDEARTYIILVFGDNKETEWVSAGICIEADAETDEHEVKGLFVLPGLALKADDCIVYDGDDQRPIPFADFRENVREQARNKGRTPIFTDKSSEYVQELLYALNGERMPNARRFMSSFVKSMTLKNVDSIDQFVRDYVVESNPVDIATFRKQVEQFIALRDLIKKTKARISRLEGIITDFDRARQAERRIATLEAIKAIFNAEWLGEKIDDIETQIDTLQDQTKTAEGFAADAKEQRDLKQEEITQLKVRLESDQNEQLRQRLEDQINSQRQIITAYQHPEISRANRLITSLRELIDEPVFSEIRSLMSTVVDELVEARGSENSGSALSESIGKLDGDLAQIRVFSQSNLALIQKKQNELGEERDAIRRRISAAAQTGRLLNDGAARLLEILNRAGMEAKPLSALLRISDASWAPALEAYLGGDRDALIITEGETREAVKLLRQARQQGIQVNGAAIIQPSHLRNVDTSAKGEEFALGVFETDDDTARRFVWQKFGNMRLVDTELELETHPRAITRDGMLSQGGLTKSIRIAPISDLRIGKEVQDTSQLSRHVSELQGELEQLETQRKRVEGLEKALATNANDDDQGVTEKLAEANKVINLAYQQLKGLDVSHLDELRSLLRAAVSQHSEYDNQYTKHDRLAAGLKEQIGQCGERKEQLEQQLPASRQAEHEAVTNALVDKEWLDSMKDEIERAETSYDLRLQEVDRKLDYHTPRLRKAEENASLELARYVQDERLDVQVPHMEWHERYAWTLEEKTKLFNTELHRYEEEAELARQASEETLRSDIAMSLHDRFKEMELERRERNKILESCPSFTGGERYKFTAKVVPQYEALVRYINQIAQEDTNFSLFAENPDEINETLRDLVEAAADSGNASGVLDYRQFYTFDLDILVDGKRVDRMSNRQGAGSNGEHIAPMYVAAGAALAKAYRLHSNKGKQRGIGLICLDEAFHGMDTINAIATARFLQSIGLQLIMAGPELERTKLAPVTQTIYDLDREGLDLQMERTKFKEAANKLMVSDMPDENPEVMKGAYQQLGFEQPVEYAVSDNGGQ</sequence>
<proteinExistence type="predicted"/>
<dbReference type="Pfam" id="PF13558">
    <property type="entry name" value="SbcC_Walker_B"/>
    <property type="match status" value="1"/>
</dbReference>
<keyword evidence="1" id="KW-0175">Coiled coil</keyword>